<dbReference type="EMBL" id="RBOC01000053">
    <property type="protein sequence ID" value="RMM12169.1"/>
    <property type="molecule type" value="Genomic_DNA"/>
</dbReference>
<evidence type="ECO:0000313" key="3">
    <source>
        <dbReference type="Proteomes" id="UP000278587"/>
    </source>
</evidence>
<feature type="domain" description="HTH cro/C1-type" evidence="1">
    <location>
        <begin position="6"/>
        <end position="43"/>
    </location>
</feature>
<name>A0A0P9JUS3_9PSED</name>
<dbReference type="Pfam" id="PF01381">
    <property type="entry name" value="HTH_3"/>
    <property type="match status" value="1"/>
</dbReference>
<reference evidence="2 3" key="1">
    <citation type="submission" date="2018-08" db="EMBL/GenBank/DDBJ databases">
        <title>Recombination of ecologically and evolutionarily significant loci maintains genetic cohesion in the Pseudomonas syringae species complex.</title>
        <authorList>
            <person name="Dillon M."/>
            <person name="Thakur S."/>
            <person name="Almeida R.N.D."/>
            <person name="Weir B.S."/>
            <person name="Guttman D.S."/>
        </authorList>
    </citation>
    <scope>NUCLEOTIDE SEQUENCE [LARGE SCALE GENOMIC DNA]</scope>
    <source>
        <strain evidence="2 3">ICMP 4086</strain>
    </source>
</reference>
<dbReference type="AlphaFoldDB" id="A0A0P9JUS3"/>
<comment type="caution">
    <text evidence="2">The sequence shown here is derived from an EMBL/GenBank/DDBJ whole genome shotgun (WGS) entry which is preliminary data.</text>
</comment>
<sequence length="142" mass="16637">MLGSEFRAWRKELNLTQEAAGARFGVSRFTVQKWERDQLGIPSYVEYLWMKIKRETKQRLEDFPVQLVYVTGEPWLRDGEPHAQIVLEDFPNNTAMLRQVHQYLNAGNTLHLASVIEKGKPEILIWTRDELLKEIEQPLSSQ</sequence>
<dbReference type="CDD" id="cd00093">
    <property type="entry name" value="HTH_XRE"/>
    <property type="match status" value="1"/>
</dbReference>
<evidence type="ECO:0000313" key="2">
    <source>
        <dbReference type="EMBL" id="RMM12169.1"/>
    </source>
</evidence>
<dbReference type="OrthoDB" id="6491931at2"/>
<organism evidence="2 3">
    <name type="scientific">Pseudomonas caricapapayae</name>
    <dbReference type="NCBI Taxonomy" id="46678"/>
    <lineage>
        <taxon>Bacteria</taxon>
        <taxon>Pseudomonadati</taxon>
        <taxon>Pseudomonadota</taxon>
        <taxon>Gammaproteobacteria</taxon>
        <taxon>Pseudomonadales</taxon>
        <taxon>Pseudomonadaceae</taxon>
        <taxon>Pseudomonas</taxon>
    </lineage>
</organism>
<dbReference type="GO" id="GO:0003677">
    <property type="term" value="F:DNA binding"/>
    <property type="evidence" value="ECO:0007669"/>
    <property type="project" value="InterPro"/>
</dbReference>
<gene>
    <name evidence="2" type="ORF">ALQ84_02676</name>
</gene>
<dbReference type="Proteomes" id="UP000278587">
    <property type="component" value="Unassembled WGS sequence"/>
</dbReference>
<evidence type="ECO:0000259" key="1">
    <source>
        <dbReference type="PROSITE" id="PS50943"/>
    </source>
</evidence>
<protein>
    <recommendedName>
        <fullName evidence="1">HTH cro/C1-type domain-containing protein</fullName>
    </recommendedName>
</protein>
<dbReference type="InterPro" id="IPR001387">
    <property type="entry name" value="Cro/C1-type_HTH"/>
</dbReference>
<dbReference type="RefSeq" id="WP_055010872.1">
    <property type="nucleotide sequence ID" value="NZ_LJPW01000159.1"/>
</dbReference>
<proteinExistence type="predicted"/>
<dbReference type="Gene3D" id="1.10.260.40">
    <property type="entry name" value="lambda repressor-like DNA-binding domains"/>
    <property type="match status" value="1"/>
</dbReference>
<dbReference type="SUPFAM" id="SSF47413">
    <property type="entry name" value="lambda repressor-like DNA-binding domains"/>
    <property type="match status" value="1"/>
</dbReference>
<accession>A0A0P9JUS3</accession>
<dbReference type="PROSITE" id="PS50943">
    <property type="entry name" value="HTH_CROC1"/>
    <property type="match status" value="1"/>
</dbReference>
<dbReference type="InterPro" id="IPR010982">
    <property type="entry name" value="Lambda_DNA-bd_dom_sf"/>
</dbReference>